<dbReference type="PANTHER" id="PTHR33991:SF1">
    <property type="entry name" value="DNA REPAIR PROTEIN RECO"/>
    <property type="match status" value="1"/>
</dbReference>
<sequence>MEWAEEGYILAVKPHGETSALLNVFTKSQGRHAGLVRGGRSRRMRPVLQPGNKVSLRWNARLSEHLGSFNVEAVDAHAASIMQNRLSLEALNSLSALTMAALPEREPHPHLYAGFEILLQNIANIDIWPALYVRFEIALLEAVGYGLDFSTCAATGSTENLTHVSPRSGRAVCTGAAQPYLDKMLTLPAFLRGGGQVEADDIANGLALSGYFLKSRIFYAINKDIPEA</sequence>
<comment type="caution">
    <text evidence="8">The sequence shown here is derived from an EMBL/GenBank/DDBJ whole genome shotgun (WGS) entry which is preliminary data.</text>
</comment>
<evidence type="ECO:0000256" key="2">
    <source>
        <dbReference type="ARBA" id="ARBA00021310"/>
    </source>
</evidence>
<reference evidence="8" key="1">
    <citation type="journal article" date="2020" name="mSystems">
        <title>Genome- and Community-Level Interaction Insights into Carbon Utilization and Element Cycling Functions of Hydrothermarchaeota in Hydrothermal Sediment.</title>
        <authorList>
            <person name="Zhou Z."/>
            <person name="Liu Y."/>
            <person name="Xu W."/>
            <person name="Pan J."/>
            <person name="Luo Z.H."/>
            <person name="Li M."/>
        </authorList>
    </citation>
    <scope>NUCLEOTIDE SEQUENCE [LARGE SCALE GENOMIC DNA]</scope>
    <source>
        <strain evidence="8">HyVt-489</strain>
    </source>
</reference>
<evidence type="ECO:0000256" key="4">
    <source>
        <dbReference type="ARBA" id="ARBA00023172"/>
    </source>
</evidence>
<comment type="similarity">
    <text evidence="1">Belongs to the RecO family.</text>
</comment>
<dbReference type="HAMAP" id="MF_00201">
    <property type="entry name" value="RecO"/>
    <property type="match status" value="1"/>
</dbReference>
<dbReference type="Pfam" id="PF02565">
    <property type="entry name" value="RecO_C"/>
    <property type="match status" value="1"/>
</dbReference>
<protein>
    <recommendedName>
        <fullName evidence="2">DNA repair protein RecO</fullName>
    </recommendedName>
    <alternativeName>
        <fullName evidence="6">Recombination protein O</fullName>
    </alternativeName>
</protein>
<gene>
    <name evidence="8" type="primary">recO</name>
    <name evidence="8" type="ORF">ENJ46_05975</name>
</gene>
<dbReference type="Gene3D" id="2.40.50.140">
    <property type="entry name" value="Nucleic acid-binding proteins"/>
    <property type="match status" value="1"/>
</dbReference>
<evidence type="ECO:0000256" key="6">
    <source>
        <dbReference type="ARBA" id="ARBA00033409"/>
    </source>
</evidence>
<evidence type="ECO:0000256" key="1">
    <source>
        <dbReference type="ARBA" id="ARBA00007452"/>
    </source>
</evidence>
<dbReference type="InterPro" id="IPR012340">
    <property type="entry name" value="NA-bd_OB-fold"/>
</dbReference>
<accession>A0A7C3GCZ3</accession>
<evidence type="ECO:0000256" key="3">
    <source>
        <dbReference type="ARBA" id="ARBA00022763"/>
    </source>
</evidence>
<dbReference type="AlphaFoldDB" id="A0A7C3GCZ3"/>
<dbReference type="Proteomes" id="UP000886042">
    <property type="component" value="Unassembled WGS sequence"/>
</dbReference>
<feature type="non-terminal residue" evidence="8">
    <location>
        <position position="228"/>
    </location>
</feature>
<keyword evidence="5" id="KW-0234">DNA repair</keyword>
<dbReference type="NCBIfam" id="TIGR00613">
    <property type="entry name" value="reco"/>
    <property type="match status" value="1"/>
</dbReference>
<dbReference type="InterPro" id="IPR022572">
    <property type="entry name" value="DNA_rep/recomb_RecO_N"/>
</dbReference>
<dbReference type="SUPFAM" id="SSF57863">
    <property type="entry name" value="ArfGap/RecO-like zinc finger"/>
    <property type="match status" value="1"/>
</dbReference>
<feature type="domain" description="DNA replication/recombination mediator RecO N-terminal" evidence="7">
    <location>
        <begin position="1"/>
        <end position="74"/>
    </location>
</feature>
<dbReference type="InterPro" id="IPR003717">
    <property type="entry name" value="RecO"/>
</dbReference>
<dbReference type="SUPFAM" id="SSF50249">
    <property type="entry name" value="Nucleic acid-binding proteins"/>
    <property type="match status" value="1"/>
</dbReference>
<keyword evidence="4" id="KW-0233">DNA recombination</keyword>
<dbReference type="EMBL" id="DRMN01000388">
    <property type="protein sequence ID" value="HFB55456.1"/>
    <property type="molecule type" value="Genomic_DNA"/>
</dbReference>
<dbReference type="InterPro" id="IPR042242">
    <property type="entry name" value="RecO_C"/>
</dbReference>
<dbReference type="GO" id="GO:0006310">
    <property type="term" value="P:DNA recombination"/>
    <property type="evidence" value="ECO:0007669"/>
    <property type="project" value="UniProtKB-KW"/>
</dbReference>
<evidence type="ECO:0000256" key="5">
    <source>
        <dbReference type="ARBA" id="ARBA00023204"/>
    </source>
</evidence>
<evidence type="ECO:0000259" key="7">
    <source>
        <dbReference type="Pfam" id="PF11967"/>
    </source>
</evidence>
<proteinExistence type="inferred from homology"/>
<evidence type="ECO:0000313" key="8">
    <source>
        <dbReference type="EMBL" id="HFB55456.1"/>
    </source>
</evidence>
<dbReference type="InterPro" id="IPR037278">
    <property type="entry name" value="ARFGAP/RecO"/>
</dbReference>
<dbReference type="GO" id="GO:0006302">
    <property type="term" value="P:double-strand break repair"/>
    <property type="evidence" value="ECO:0007669"/>
    <property type="project" value="TreeGrafter"/>
</dbReference>
<dbReference type="Pfam" id="PF11967">
    <property type="entry name" value="RecO_N"/>
    <property type="match status" value="1"/>
</dbReference>
<organism evidence="8">
    <name type="scientific">Hellea balneolensis</name>
    <dbReference type="NCBI Taxonomy" id="287478"/>
    <lineage>
        <taxon>Bacteria</taxon>
        <taxon>Pseudomonadati</taxon>
        <taxon>Pseudomonadota</taxon>
        <taxon>Alphaproteobacteria</taxon>
        <taxon>Maricaulales</taxon>
        <taxon>Robiginitomaculaceae</taxon>
        <taxon>Hellea</taxon>
    </lineage>
</organism>
<dbReference type="Gene3D" id="1.20.1440.120">
    <property type="entry name" value="Recombination protein O, C-terminal domain"/>
    <property type="match status" value="1"/>
</dbReference>
<dbReference type="GO" id="GO:0043590">
    <property type="term" value="C:bacterial nucleoid"/>
    <property type="evidence" value="ECO:0007669"/>
    <property type="project" value="TreeGrafter"/>
</dbReference>
<keyword evidence="3" id="KW-0227">DNA damage</keyword>
<name>A0A7C3GCZ3_9PROT</name>
<dbReference type="PANTHER" id="PTHR33991">
    <property type="entry name" value="DNA REPAIR PROTEIN RECO"/>
    <property type="match status" value="1"/>
</dbReference>